<keyword evidence="4" id="KW-0067">ATP-binding</keyword>
<evidence type="ECO:0000259" key="5">
    <source>
        <dbReference type="Pfam" id="PF12063"/>
    </source>
</evidence>
<evidence type="ECO:0000313" key="7">
    <source>
        <dbReference type="EMBL" id="PVH18202.1"/>
    </source>
</evidence>
<dbReference type="InterPro" id="IPR022708">
    <property type="entry name" value="Atg1-like_tMIT"/>
</dbReference>
<evidence type="ECO:0000256" key="1">
    <source>
        <dbReference type="ARBA" id="ARBA00022679"/>
    </source>
</evidence>
<keyword evidence="1" id="KW-0808">Transferase</keyword>
<evidence type="ECO:0000256" key="4">
    <source>
        <dbReference type="ARBA" id="ARBA00022840"/>
    </source>
</evidence>
<keyword evidence="3" id="KW-0418">Kinase</keyword>
<keyword evidence="2" id="KW-0547">Nucleotide-binding</keyword>
<feature type="domain" description="ATG1-like MIT" evidence="6">
    <location>
        <begin position="97"/>
        <end position="180"/>
    </location>
</feature>
<sequence>MALASNWWLTHYDKDESTGEQQLVRSLDLQVSSQINELVQWIRDQFNECLEKAEFIKLRLEEANASINKEEEITGVSNLTETATATTVSRDANSDSVHVVAEKLIFDRALEISRNAAVNELVKEDLKGCELAYSTAIWMLEALLDEESPDVDKLDNEDRAMVEKFVVSIGNRLSVLKKKLELS</sequence>
<dbReference type="EMBL" id="PKFP01000008">
    <property type="protein sequence ID" value="PVH18202.1"/>
    <property type="molecule type" value="Genomic_DNA"/>
</dbReference>
<protein>
    <submittedName>
        <fullName evidence="7">Uncharacterized protein</fullName>
    </submittedName>
</protein>
<evidence type="ECO:0000256" key="3">
    <source>
        <dbReference type="ARBA" id="ARBA00022777"/>
    </source>
</evidence>
<dbReference type="GO" id="GO:0004674">
    <property type="term" value="F:protein serine/threonine kinase activity"/>
    <property type="evidence" value="ECO:0007669"/>
    <property type="project" value="InterPro"/>
</dbReference>
<dbReference type="AlphaFoldDB" id="A0A2V1AKF0"/>
<dbReference type="InterPro" id="IPR048941">
    <property type="entry name" value="ATG1-like_MIT2"/>
</dbReference>
<comment type="caution">
    <text evidence="7">The sequence shown here is derived from an EMBL/GenBank/DDBJ whole genome shotgun (WGS) entry which is preliminary data.</text>
</comment>
<accession>A0A2V1AKF0</accession>
<name>A0A2V1AKF0_9ASCO</name>
<evidence type="ECO:0000256" key="2">
    <source>
        <dbReference type="ARBA" id="ARBA00022741"/>
    </source>
</evidence>
<dbReference type="Pfam" id="PF21127">
    <property type="entry name" value="ATG1-like_MIT2"/>
    <property type="match status" value="1"/>
</dbReference>
<organism evidence="7 8">
    <name type="scientific">Candidozyma duobushaemuli</name>
    <dbReference type="NCBI Taxonomy" id="1231522"/>
    <lineage>
        <taxon>Eukaryota</taxon>
        <taxon>Fungi</taxon>
        <taxon>Dikarya</taxon>
        <taxon>Ascomycota</taxon>
        <taxon>Saccharomycotina</taxon>
        <taxon>Pichiomycetes</taxon>
        <taxon>Metschnikowiaceae</taxon>
        <taxon>Candidozyma</taxon>
    </lineage>
</organism>
<evidence type="ECO:0000313" key="8">
    <source>
        <dbReference type="Proteomes" id="UP000244406"/>
    </source>
</evidence>
<proteinExistence type="predicted"/>
<dbReference type="Pfam" id="PF12063">
    <property type="entry name" value="ATG1-like_MIT1"/>
    <property type="match status" value="1"/>
</dbReference>
<dbReference type="GO" id="GO:0005524">
    <property type="term" value="F:ATP binding"/>
    <property type="evidence" value="ECO:0007669"/>
    <property type="project" value="UniProtKB-KW"/>
</dbReference>
<reference evidence="7 8" key="1">
    <citation type="submission" date="2017-12" db="EMBL/GenBank/DDBJ databases">
        <title>Genome Sequence of the Amphotericin B-resistant Candida duobushaemulonii strain, B09383.</title>
        <authorList>
            <person name="Chow N.A."/>
            <person name="Gade L."/>
            <person name="Batra D."/>
            <person name="Rowe L.A."/>
            <person name="Loparev V.N."/>
            <person name="Litvintseva A.P."/>
        </authorList>
    </citation>
    <scope>NUCLEOTIDE SEQUENCE [LARGE SCALE GENOMIC DNA]</scope>
    <source>
        <strain evidence="7 8">B09383</strain>
    </source>
</reference>
<dbReference type="VEuPathDB" id="FungiDB:CXQ87_001119"/>
<dbReference type="RefSeq" id="XP_025339142.1">
    <property type="nucleotide sequence ID" value="XM_025479669.1"/>
</dbReference>
<dbReference type="Proteomes" id="UP000244406">
    <property type="component" value="Unassembled WGS sequence"/>
</dbReference>
<gene>
    <name evidence="7" type="ORF">CXQ87_001119</name>
</gene>
<evidence type="ECO:0000259" key="6">
    <source>
        <dbReference type="Pfam" id="PF21127"/>
    </source>
</evidence>
<dbReference type="GeneID" id="37001120"/>
<feature type="domain" description="Serine/threonine-protein kinase Atg1-like tMIT" evidence="5">
    <location>
        <begin position="1"/>
        <end position="64"/>
    </location>
</feature>
<keyword evidence="8" id="KW-1185">Reference proteome</keyword>